<protein>
    <recommendedName>
        <fullName evidence="4">Outer membrane protein beta-barrel domain protein</fullName>
    </recommendedName>
</protein>
<dbReference type="KEGG" id="sted:SPTER_13300"/>
<dbReference type="OrthoDB" id="1679563at2"/>
<dbReference type="Proteomes" id="UP000320776">
    <property type="component" value="Chromosome"/>
</dbReference>
<evidence type="ECO:0000313" key="3">
    <source>
        <dbReference type="Proteomes" id="UP000320776"/>
    </source>
</evidence>
<feature type="signal peptide" evidence="1">
    <location>
        <begin position="1"/>
        <end position="20"/>
    </location>
</feature>
<gene>
    <name evidence="2" type="ORF">SPTER_13300</name>
</gene>
<name>A0A517DRN6_9FIRM</name>
<reference evidence="2 3" key="1">
    <citation type="submission" date="2019-02" db="EMBL/GenBank/DDBJ databases">
        <title>Closed genome of Sporomusa termitida DSM 4440.</title>
        <authorList>
            <person name="Poehlein A."/>
            <person name="Daniel R."/>
        </authorList>
    </citation>
    <scope>NUCLEOTIDE SEQUENCE [LARGE SCALE GENOMIC DNA]</scope>
    <source>
        <strain evidence="2 3">DSM 4440</strain>
    </source>
</reference>
<dbReference type="AlphaFoldDB" id="A0A517DRN6"/>
<evidence type="ECO:0000313" key="2">
    <source>
        <dbReference type="EMBL" id="QDR80021.1"/>
    </source>
</evidence>
<organism evidence="2 3">
    <name type="scientific">Sporomusa termitida</name>
    <dbReference type="NCBI Taxonomy" id="2377"/>
    <lineage>
        <taxon>Bacteria</taxon>
        <taxon>Bacillati</taxon>
        <taxon>Bacillota</taxon>
        <taxon>Negativicutes</taxon>
        <taxon>Selenomonadales</taxon>
        <taxon>Sporomusaceae</taxon>
        <taxon>Sporomusa</taxon>
    </lineage>
</organism>
<proteinExistence type="predicted"/>
<accession>A0A517DRN6</accession>
<dbReference type="RefSeq" id="WP_144349593.1">
    <property type="nucleotide sequence ID" value="NZ_CP036259.1"/>
</dbReference>
<keyword evidence="3" id="KW-1185">Reference proteome</keyword>
<sequence>MKKIIAATVGLVFAGTAALASPAVDYTPGAVTVEFGSTLNSTFNGKGAIDDSVDGKSGFKYGVAAGLGDNFALQYKGGHFVSEDFAALGRTIHGVSDLQEVNLLYRLSPEVSIVAGWVQNKVSYSSLISDAKVSGLHFGLTGSRQLDDKSALFAAYIAGSDTLFWEAGVSRKLGKATYLNVSYAVREFREVDLYVPAINQGSKEDYTLKGISCVVATKL</sequence>
<keyword evidence="1" id="KW-0732">Signal</keyword>
<dbReference type="SUPFAM" id="SSF56935">
    <property type="entry name" value="Porins"/>
    <property type="match status" value="1"/>
</dbReference>
<feature type="chain" id="PRO_5021905678" description="Outer membrane protein beta-barrel domain protein" evidence="1">
    <location>
        <begin position="21"/>
        <end position="219"/>
    </location>
</feature>
<evidence type="ECO:0000256" key="1">
    <source>
        <dbReference type="SAM" id="SignalP"/>
    </source>
</evidence>
<dbReference type="EMBL" id="CP036259">
    <property type="protein sequence ID" value="QDR80021.1"/>
    <property type="molecule type" value="Genomic_DNA"/>
</dbReference>
<evidence type="ECO:0008006" key="4">
    <source>
        <dbReference type="Google" id="ProtNLM"/>
    </source>
</evidence>